<dbReference type="PANTHER" id="PTHR30250:SF11">
    <property type="entry name" value="O-ANTIGEN TRANSPORTER-RELATED"/>
    <property type="match status" value="1"/>
</dbReference>
<feature type="transmembrane region" description="Helical" evidence="6">
    <location>
        <begin position="262"/>
        <end position="284"/>
    </location>
</feature>
<evidence type="ECO:0000256" key="5">
    <source>
        <dbReference type="ARBA" id="ARBA00023136"/>
    </source>
</evidence>
<feature type="transmembrane region" description="Helical" evidence="6">
    <location>
        <begin position="392"/>
        <end position="417"/>
    </location>
</feature>
<dbReference type="InterPro" id="IPR050833">
    <property type="entry name" value="Poly_Biosynth_Transport"/>
</dbReference>
<feature type="transmembrane region" description="Helical" evidence="6">
    <location>
        <begin position="179"/>
        <end position="198"/>
    </location>
</feature>
<feature type="transmembrane region" description="Helical" evidence="6">
    <location>
        <begin position="336"/>
        <end position="355"/>
    </location>
</feature>
<proteinExistence type="predicted"/>
<evidence type="ECO:0000313" key="7">
    <source>
        <dbReference type="EMBL" id="MFD1142150.1"/>
    </source>
</evidence>
<evidence type="ECO:0000256" key="2">
    <source>
        <dbReference type="ARBA" id="ARBA00022475"/>
    </source>
</evidence>
<dbReference type="Pfam" id="PF13440">
    <property type="entry name" value="Polysacc_synt_3"/>
    <property type="match status" value="1"/>
</dbReference>
<comment type="caution">
    <text evidence="7">The sequence shown here is derived from an EMBL/GenBank/DDBJ whole genome shotgun (WGS) entry which is preliminary data.</text>
</comment>
<sequence length="448" mass="50461">MLIGSLNKVSSAYATPVKLIALTGVSVVVTLYINYLLADQVSPEKYGTWRLFLTITSFSGLFHFGLTDGITIQWLFKDGTDWQKSAKRDFSYLVIQQVCVYTVIVVVGGSGIYPQVYQTNPAVLVANQIALQNLSGLLQSLFNRHHKFYYGPLLTLFSQVVFLVGLTACKTGYMKSLDLILLSNIQIAVTVLLMVYLASKKAKGWPAIQPEDFYLTNILRKTKEFISLGLPILLVGLLFLGFQNIDKLLIAGFYPARQFGFYAFAATLLNVCLTVVSSVANFMMQKLAPYRHSLELYYDKAVFSILLLIPFLFFSVTPLQFLVQTFLPAYSASTVYVRYLSGFIGPYLLVQLIQFSVFKLLNKQRVFLILATVFFVLSLSVEYLLALTKVPLVMIALSSVLLAYGWFAVGDWLLCTIKPECKLKQKKRYFFMVATICLYLLINFIAIE</sequence>
<evidence type="ECO:0000256" key="3">
    <source>
        <dbReference type="ARBA" id="ARBA00022692"/>
    </source>
</evidence>
<keyword evidence="3 6" id="KW-0812">Transmembrane</keyword>
<protein>
    <submittedName>
        <fullName evidence="7">Oligosaccharide flippase family protein</fullName>
    </submittedName>
</protein>
<gene>
    <name evidence="7" type="ORF">ACFQ4C_13570</name>
</gene>
<comment type="subcellular location">
    <subcellularLocation>
        <location evidence="1">Cell membrane</location>
        <topology evidence="1">Multi-pass membrane protein</topology>
    </subcellularLocation>
</comment>
<keyword evidence="2" id="KW-1003">Cell membrane</keyword>
<dbReference type="EMBL" id="JBHTLP010000008">
    <property type="protein sequence ID" value="MFD1142150.1"/>
    <property type="molecule type" value="Genomic_DNA"/>
</dbReference>
<keyword evidence="5 6" id="KW-0472">Membrane</keyword>
<evidence type="ECO:0000313" key="8">
    <source>
        <dbReference type="Proteomes" id="UP001597116"/>
    </source>
</evidence>
<feature type="transmembrane region" description="Helical" evidence="6">
    <location>
        <begin position="296"/>
        <end position="316"/>
    </location>
</feature>
<feature type="transmembrane region" description="Helical" evidence="6">
    <location>
        <begin position="90"/>
        <end position="113"/>
    </location>
</feature>
<dbReference type="Proteomes" id="UP001597116">
    <property type="component" value="Unassembled WGS sequence"/>
</dbReference>
<feature type="transmembrane region" description="Helical" evidence="6">
    <location>
        <begin position="367"/>
        <end position="386"/>
    </location>
</feature>
<feature type="transmembrane region" description="Helical" evidence="6">
    <location>
        <begin position="20"/>
        <end position="37"/>
    </location>
</feature>
<keyword evidence="8" id="KW-1185">Reference proteome</keyword>
<evidence type="ECO:0000256" key="6">
    <source>
        <dbReference type="SAM" id="Phobius"/>
    </source>
</evidence>
<keyword evidence="4 6" id="KW-1133">Transmembrane helix</keyword>
<feature type="transmembrane region" description="Helical" evidence="6">
    <location>
        <begin position="225"/>
        <end position="242"/>
    </location>
</feature>
<feature type="transmembrane region" description="Helical" evidence="6">
    <location>
        <begin position="429"/>
        <end position="447"/>
    </location>
</feature>
<name>A0ABW3QFB3_9BACT</name>
<feature type="transmembrane region" description="Helical" evidence="6">
    <location>
        <begin position="148"/>
        <end position="167"/>
    </location>
</feature>
<feature type="transmembrane region" description="Helical" evidence="6">
    <location>
        <begin position="49"/>
        <end position="70"/>
    </location>
</feature>
<accession>A0ABW3QFB3</accession>
<dbReference type="PANTHER" id="PTHR30250">
    <property type="entry name" value="PST FAMILY PREDICTED COLANIC ACID TRANSPORTER"/>
    <property type="match status" value="1"/>
</dbReference>
<reference evidence="8" key="1">
    <citation type="journal article" date="2019" name="Int. J. Syst. Evol. Microbiol.">
        <title>The Global Catalogue of Microorganisms (GCM) 10K type strain sequencing project: providing services to taxonomists for standard genome sequencing and annotation.</title>
        <authorList>
            <consortium name="The Broad Institute Genomics Platform"/>
            <consortium name="The Broad Institute Genome Sequencing Center for Infectious Disease"/>
            <person name="Wu L."/>
            <person name="Ma J."/>
        </authorList>
    </citation>
    <scope>NUCLEOTIDE SEQUENCE [LARGE SCALE GENOMIC DNA]</scope>
    <source>
        <strain evidence="8">CCUG 55608</strain>
    </source>
</reference>
<dbReference type="RefSeq" id="WP_265992649.1">
    <property type="nucleotide sequence ID" value="NZ_CP110973.1"/>
</dbReference>
<organism evidence="7 8">
    <name type="scientific">Larkinella insperata</name>
    <dbReference type="NCBI Taxonomy" id="332158"/>
    <lineage>
        <taxon>Bacteria</taxon>
        <taxon>Pseudomonadati</taxon>
        <taxon>Bacteroidota</taxon>
        <taxon>Cytophagia</taxon>
        <taxon>Cytophagales</taxon>
        <taxon>Spirosomataceae</taxon>
        <taxon>Larkinella</taxon>
    </lineage>
</organism>
<evidence type="ECO:0000256" key="4">
    <source>
        <dbReference type="ARBA" id="ARBA00022989"/>
    </source>
</evidence>
<evidence type="ECO:0000256" key="1">
    <source>
        <dbReference type="ARBA" id="ARBA00004651"/>
    </source>
</evidence>